<evidence type="ECO:0000256" key="2">
    <source>
        <dbReference type="ARBA" id="ARBA00023157"/>
    </source>
</evidence>
<dbReference type="PROSITE" id="PS00195">
    <property type="entry name" value="GLUTAREDOXIN_1"/>
    <property type="match status" value="1"/>
</dbReference>
<evidence type="ECO:0000256" key="1">
    <source>
        <dbReference type="ARBA" id="ARBA00007787"/>
    </source>
</evidence>
<organism evidence="5 6">
    <name type="scientific">Solirubrobacter deserti</name>
    <dbReference type="NCBI Taxonomy" id="2282478"/>
    <lineage>
        <taxon>Bacteria</taxon>
        <taxon>Bacillati</taxon>
        <taxon>Actinomycetota</taxon>
        <taxon>Thermoleophilia</taxon>
        <taxon>Solirubrobacterales</taxon>
        <taxon>Solirubrobacteraceae</taxon>
        <taxon>Solirubrobacter</taxon>
    </lineage>
</organism>
<dbReference type="PROSITE" id="PS51354">
    <property type="entry name" value="GLUTAREDOXIN_2"/>
    <property type="match status" value="1"/>
</dbReference>
<dbReference type="EMBL" id="JAPCID010000010">
    <property type="protein sequence ID" value="MDA0137647.1"/>
    <property type="molecule type" value="Genomic_DNA"/>
</dbReference>
<dbReference type="SUPFAM" id="SSF52833">
    <property type="entry name" value="Thioredoxin-like"/>
    <property type="match status" value="1"/>
</dbReference>
<evidence type="ECO:0000256" key="3">
    <source>
        <dbReference type="ARBA" id="ARBA00023284"/>
    </source>
</evidence>
<protein>
    <submittedName>
        <fullName evidence="5">Glutaredoxin</fullName>
    </submittedName>
</protein>
<feature type="domain" description="Glutaredoxin" evidence="4">
    <location>
        <begin position="4"/>
        <end position="64"/>
    </location>
</feature>
<keyword evidence="3" id="KW-0676">Redox-active center</keyword>
<dbReference type="PANTHER" id="PTHR45694:SF18">
    <property type="entry name" value="GLUTAREDOXIN-1-RELATED"/>
    <property type="match status" value="1"/>
</dbReference>
<sequence length="85" mass="9458">MAPVTLYTKPMCPHCFRARRRLRRHGAVIHEIGAADDVAGMRAQLRDRFGADTFPQIVIGEHHIGGADDLVRLDRSGELARRLAA</sequence>
<dbReference type="InterPro" id="IPR011767">
    <property type="entry name" value="GLR_AS"/>
</dbReference>
<dbReference type="PANTHER" id="PTHR45694">
    <property type="entry name" value="GLUTAREDOXIN 2"/>
    <property type="match status" value="1"/>
</dbReference>
<name>A0ABT4RGI5_9ACTN</name>
<dbReference type="InterPro" id="IPR002109">
    <property type="entry name" value="Glutaredoxin"/>
</dbReference>
<dbReference type="Pfam" id="PF00462">
    <property type="entry name" value="Glutaredoxin"/>
    <property type="match status" value="1"/>
</dbReference>
<dbReference type="Proteomes" id="UP001147700">
    <property type="component" value="Unassembled WGS sequence"/>
</dbReference>
<evidence type="ECO:0000259" key="4">
    <source>
        <dbReference type="Pfam" id="PF00462"/>
    </source>
</evidence>
<accession>A0ABT4RGI5</accession>
<gene>
    <name evidence="5" type="ORF">OJ962_09075</name>
</gene>
<dbReference type="InterPro" id="IPR036249">
    <property type="entry name" value="Thioredoxin-like_sf"/>
</dbReference>
<evidence type="ECO:0000313" key="6">
    <source>
        <dbReference type="Proteomes" id="UP001147700"/>
    </source>
</evidence>
<reference evidence="5" key="1">
    <citation type="submission" date="2022-10" db="EMBL/GenBank/DDBJ databases">
        <title>The WGS of Solirubrobacter sp. CPCC 204708.</title>
        <authorList>
            <person name="Jiang Z."/>
        </authorList>
    </citation>
    <scope>NUCLEOTIDE SEQUENCE</scope>
    <source>
        <strain evidence="5">CPCC 204708</strain>
    </source>
</reference>
<keyword evidence="2" id="KW-1015">Disulfide bond</keyword>
<dbReference type="PRINTS" id="PR00160">
    <property type="entry name" value="GLUTAREDOXIN"/>
</dbReference>
<dbReference type="InterPro" id="IPR014025">
    <property type="entry name" value="Glutaredoxin_subgr"/>
</dbReference>
<evidence type="ECO:0000313" key="5">
    <source>
        <dbReference type="EMBL" id="MDA0137647.1"/>
    </source>
</evidence>
<proteinExistence type="inferred from homology"/>
<dbReference type="Gene3D" id="3.40.30.10">
    <property type="entry name" value="Glutaredoxin"/>
    <property type="match status" value="1"/>
</dbReference>
<comment type="similarity">
    <text evidence="1">Belongs to the glutaredoxin family.</text>
</comment>
<keyword evidence="6" id="KW-1185">Reference proteome</keyword>
<dbReference type="RefSeq" id="WP_270006300.1">
    <property type="nucleotide sequence ID" value="NZ_JAPCID010000010.1"/>
</dbReference>
<comment type="caution">
    <text evidence="5">The sequence shown here is derived from an EMBL/GenBank/DDBJ whole genome shotgun (WGS) entry which is preliminary data.</text>
</comment>